<evidence type="ECO:0008006" key="3">
    <source>
        <dbReference type="Google" id="ProtNLM"/>
    </source>
</evidence>
<dbReference type="Proteomes" id="UP000551501">
    <property type="component" value="Unassembled WGS sequence"/>
</dbReference>
<dbReference type="InterPro" id="IPR019639">
    <property type="entry name" value="DUF2505"/>
</dbReference>
<dbReference type="RefSeq" id="WP_183372659.1">
    <property type="nucleotide sequence ID" value="NZ_BAABHL010000001.1"/>
</dbReference>
<name>A0A840EXT4_9ACTN</name>
<sequence>MSSNFEHSVSFPFSTQDYWGLLTSEQYWRDLLQATNSDHGVLESFALDGDEVTVVTRQGVDESNLPKAVTAVRPGDLEIPRTCVFRLSGDTVIGRMEASVTGAPAKISGDIVITGAQANAQYTGTVDVSIPFVGGRIEKAVIEQVELLLDAEHDATVDFHKG</sequence>
<dbReference type="EMBL" id="JACIFP010000001">
    <property type="protein sequence ID" value="MBB4137845.1"/>
    <property type="molecule type" value="Genomic_DNA"/>
</dbReference>
<evidence type="ECO:0000313" key="2">
    <source>
        <dbReference type="Proteomes" id="UP000551501"/>
    </source>
</evidence>
<proteinExistence type="predicted"/>
<keyword evidence="2" id="KW-1185">Reference proteome</keyword>
<evidence type="ECO:0000313" key="1">
    <source>
        <dbReference type="EMBL" id="MBB4137845.1"/>
    </source>
</evidence>
<comment type="caution">
    <text evidence="1">The sequence shown here is derived from an EMBL/GenBank/DDBJ whole genome shotgun (WGS) entry which is preliminary data.</text>
</comment>
<dbReference type="Pfam" id="PF10698">
    <property type="entry name" value="DUF2505"/>
    <property type="match status" value="1"/>
</dbReference>
<dbReference type="AlphaFoldDB" id="A0A840EXT4"/>
<accession>A0A840EXT4</accession>
<reference evidence="1 2" key="1">
    <citation type="submission" date="2020-08" db="EMBL/GenBank/DDBJ databases">
        <title>Sequencing the genomes of 1000 actinobacteria strains.</title>
        <authorList>
            <person name="Klenk H.-P."/>
        </authorList>
    </citation>
    <scope>NUCLEOTIDE SEQUENCE [LARGE SCALE GENOMIC DNA]</scope>
    <source>
        <strain evidence="1 2">DSM 45298</strain>
    </source>
</reference>
<protein>
    <recommendedName>
        <fullName evidence="3">DUF2505 domain-containing protein</fullName>
    </recommendedName>
</protein>
<gene>
    <name evidence="1" type="ORF">BKA16_004397</name>
</gene>
<organism evidence="1 2">
    <name type="scientific">Gordonia humi</name>
    <dbReference type="NCBI Taxonomy" id="686429"/>
    <lineage>
        <taxon>Bacteria</taxon>
        <taxon>Bacillati</taxon>
        <taxon>Actinomycetota</taxon>
        <taxon>Actinomycetes</taxon>
        <taxon>Mycobacteriales</taxon>
        <taxon>Gordoniaceae</taxon>
        <taxon>Gordonia</taxon>
    </lineage>
</organism>